<evidence type="ECO:0000256" key="3">
    <source>
        <dbReference type="ARBA" id="ARBA00022705"/>
    </source>
</evidence>
<dbReference type="InterPro" id="IPR001357">
    <property type="entry name" value="BRCT_dom"/>
</dbReference>
<evidence type="ECO:0000313" key="14">
    <source>
        <dbReference type="Proteomes" id="UP000003571"/>
    </source>
</evidence>
<comment type="function">
    <text evidence="1 11">DNA ligase that catalyzes the formation of phosphodiester linkages between 5'-phosphoryl and 3'-hydroxyl groups in double-stranded DNA using NAD as a coenzyme and as the energy source for the reaction. It is essential for DNA replication and repair of damaged DNA.</text>
</comment>
<keyword evidence="8 11" id="KW-0520">NAD</keyword>
<evidence type="ECO:0000313" key="13">
    <source>
        <dbReference type="EMBL" id="EIC00604.1"/>
    </source>
</evidence>
<dbReference type="GO" id="GO:0006281">
    <property type="term" value="P:DNA repair"/>
    <property type="evidence" value="ECO:0007669"/>
    <property type="project" value="UniProtKB-KW"/>
</dbReference>
<dbReference type="Pfam" id="PF14520">
    <property type="entry name" value="HHH_5"/>
    <property type="match status" value="1"/>
</dbReference>
<dbReference type="InterPro" id="IPR010994">
    <property type="entry name" value="RuvA_2-like"/>
</dbReference>
<dbReference type="SMART" id="SM00292">
    <property type="entry name" value="BRCT"/>
    <property type="match status" value="1"/>
</dbReference>
<feature type="binding site" evidence="11">
    <location>
        <position position="125"/>
    </location>
    <ligand>
        <name>NAD(+)</name>
        <dbReference type="ChEBI" id="CHEBI:57540"/>
    </ligand>
</feature>
<dbReference type="eggNOG" id="COG0272">
    <property type="taxonomic scope" value="Bacteria"/>
</dbReference>
<dbReference type="SUPFAM" id="SSF47781">
    <property type="entry name" value="RuvA domain 2-like"/>
    <property type="match status" value="1"/>
</dbReference>
<feature type="binding site" evidence="11">
    <location>
        <position position="276"/>
    </location>
    <ligand>
        <name>NAD(+)</name>
        <dbReference type="ChEBI" id="CHEBI:57540"/>
    </ligand>
</feature>
<keyword evidence="9 11" id="KW-0234">DNA repair</keyword>
<comment type="cofactor">
    <cofactor evidence="11">
        <name>Mg(2+)</name>
        <dbReference type="ChEBI" id="CHEBI:18420"/>
    </cofactor>
    <cofactor evidence="11">
        <name>Mn(2+)</name>
        <dbReference type="ChEBI" id="CHEBI:29035"/>
    </cofactor>
</comment>
<dbReference type="STRING" id="907348.TresaDRAFT_0077"/>
<dbReference type="Pfam" id="PF01653">
    <property type="entry name" value="DNA_ligase_aden"/>
    <property type="match status" value="1"/>
</dbReference>
<gene>
    <name evidence="11" type="primary">ligA</name>
    <name evidence="13" type="ORF">TresaDRAFT_0077</name>
</gene>
<feature type="domain" description="BRCT" evidence="12">
    <location>
        <begin position="570"/>
        <end position="652"/>
    </location>
</feature>
<name>H7ENX1_9SPIR</name>
<proteinExistence type="inferred from homology"/>
<dbReference type="AlphaFoldDB" id="H7ENX1"/>
<dbReference type="GO" id="GO:0003911">
    <property type="term" value="F:DNA ligase (NAD+) activity"/>
    <property type="evidence" value="ECO:0007669"/>
    <property type="project" value="UniProtKB-UniRule"/>
</dbReference>
<keyword evidence="6 11" id="KW-0862">Zinc</keyword>
<dbReference type="NCBIfam" id="TIGR00575">
    <property type="entry name" value="dnlj"/>
    <property type="match status" value="1"/>
</dbReference>
<dbReference type="Gene3D" id="1.10.150.20">
    <property type="entry name" value="5' to 3' exonuclease, C-terminal subdomain"/>
    <property type="match status" value="2"/>
</dbReference>
<keyword evidence="4 11" id="KW-0479">Metal-binding</keyword>
<dbReference type="Gene3D" id="1.10.287.610">
    <property type="entry name" value="Helix hairpin bin"/>
    <property type="match status" value="1"/>
</dbReference>
<feature type="binding site" evidence="11">
    <location>
        <position position="388"/>
    </location>
    <ligand>
        <name>Zn(2+)</name>
        <dbReference type="ChEBI" id="CHEBI:29105"/>
    </ligand>
</feature>
<dbReference type="EMBL" id="AGRW01000054">
    <property type="protein sequence ID" value="EIC00604.1"/>
    <property type="molecule type" value="Genomic_DNA"/>
</dbReference>
<dbReference type="InterPro" id="IPR001679">
    <property type="entry name" value="DNA_ligase"/>
</dbReference>
<dbReference type="PATRIC" id="fig|907348.3.peg.2658"/>
<dbReference type="SUPFAM" id="SSF50249">
    <property type="entry name" value="Nucleic acid-binding proteins"/>
    <property type="match status" value="1"/>
</dbReference>
<dbReference type="Gene3D" id="2.40.50.140">
    <property type="entry name" value="Nucleic acid-binding proteins"/>
    <property type="match status" value="1"/>
</dbReference>
<dbReference type="HAMAP" id="MF_01588">
    <property type="entry name" value="DNA_ligase_A"/>
    <property type="match status" value="1"/>
</dbReference>
<dbReference type="InterPro" id="IPR013840">
    <property type="entry name" value="DNAligase_N"/>
</dbReference>
<organism evidence="13 14">
    <name type="scientific">Treponema saccharophilum DSM 2985</name>
    <dbReference type="NCBI Taxonomy" id="907348"/>
    <lineage>
        <taxon>Bacteria</taxon>
        <taxon>Pseudomonadati</taxon>
        <taxon>Spirochaetota</taxon>
        <taxon>Spirochaetia</taxon>
        <taxon>Spirochaetales</taxon>
        <taxon>Treponemataceae</taxon>
        <taxon>Treponema</taxon>
    </lineage>
</organism>
<keyword evidence="7 11" id="KW-0460">Magnesium</keyword>
<dbReference type="SUPFAM" id="SSF52113">
    <property type="entry name" value="BRCT domain"/>
    <property type="match status" value="1"/>
</dbReference>
<keyword evidence="2 11" id="KW-0436">Ligase</keyword>
<feature type="binding site" evidence="11">
    <location>
        <position position="391"/>
    </location>
    <ligand>
        <name>Zn(2+)</name>
        <dbReference type="ChEBI" id="CHEBI:29105"/>
    </ligand>
</feature>
<feature type="binding site" evidence="11">
    <location>
        <position position="297"/>
    </location>
    <ligand>
        <name>NAD(+)</name>
        <dbReference type="ChEBI" id="CHEBI:57540"/>
    </ligand>
</feature>
<evidence type="ECO:0000256" key="4">
    <source>
        <dbReference type="ARBA" id="ARBA00022723"/>
    </source>
</evidence>
<evidence type="ECO:0000256" key="8">
    <source>
        <dbReference type="ARBA" id="ARBA00023027"/>
    </source>
</evidence>
<dbReference type="SUPFAM" id="SSF56091">
    <property type="entry name" value="DNA ligase/mRNA capping enzyme, catalytic domain"/>
    <property type="match status" value="1"/>
</dbReference>
<evidence type="ECO:0000256" key="9">
    <source>
        <dbReference type="ARBA" id="ARBA00023204"/>
    </source>
</evidence>
<evidence type="ECO:0000256" key="7">
    <source>
        <dbReference type="ARBA" id="ARBA00022842"/>
    </source>
</evidence>
<keyword evidence="14" id="KW-1185">Reference proteome</keyword>
<feature type="binding site" evidence="11">
    <location>
        <position position="404"/>
    </location>
    <ligand>
        <name>Zn(2+)</name>
        <dbReference type="ChEBI" id="CHEBI:29105"/>
    </ligand>
</feature>
<dbReference type="InterPro" id="IPR018239">
    <property type="entry name" value="DNA_ligase_AS"/>
</dbReference>
<dbReference type="Pfam" id="PF03120">
    <property type="entry name" value="OB_DNA_ligase"/>
    <property type="match status" value="1"/>
</dbReference>
<feature type="binding site" evidence="11">
    <location>
        <position position="409"/>
    </location>
    <ligand>
        <name>Zn(2+)</name>
        <dbReference type="ChEBI" id="CHEBI:29105"/>
    </ligand>
</feature>
<feature type="binding site" evidence="11">
    <location>
        <begin position="36"/>
        <end position="40"/>
    </location>
    <ligand>
        <name>NAD(+)</name>
        <dbReference type="ChEBI" id="CHEBI:57540"/>
    </ligand>
</feature>
<dbReference type="RefSeq" id="WP_002706262.1">
    <property type="nucleotide sequence ID" value="NZ_AGRW01000054.1"/>
</dbReference>
<evidence type="ECO:0000256" key="1">
    <source>
        <dbReference type="ARBA" id="ARBA00004067"/>
    </source>
</evidence>
<dbReference type="GO" id="GO:0046872">
    <property type="term" value="F:metal ion binding"/>
    <property type="evidence" value="ECO:0007669"/>
    <property type="project" value="UniProtKB-KW"/>
</dbReference>
<protein>
    <recommendedName>
        <fullName evidence="11">DNA ligase</fullName>
        <ecNumber evidence="11">6.5.1.2</ecNumber>
    </recommendedName>
    <alternativeName>
        <fullName evidence="11">Polydeoxyribonucleotide synthase [NAD(+)]</fullName>
    </alternativeName>
</protein>
<evidence type="ECO:0000256" key="10">
    <source>
        <dbReference type="ARBA" id="ARBA00034005"/>
    </source>
</evidence>
<dbReference type="InterPro" id="IPR012340">
    <property type="entry name" value="NA-bd_OB-fold"/>
</dbReference>
<evidence type="ECO:0000256" key="11">
    <source>
        <dbReference type="HAMAP-Rule" id="MF_01588"/>
    </source>
</evidence>
<evidence type="ECO:0000259" key="12">
    <source>
        <dbReference type="PROSITE" id="PS50172"/>
    </source>
</evidence>
<evidence type="ECO:0000256" key="6">
    <source>
        <dbReference type="ARBA" id="ARBA00022833"/>
    </source>
</evidence>
<sequence length="652" mass="70784">MDLFGEDGIEGRILELEGLIKRYQDSYYNGEAEITDAEFDALWDELKSLNPSNPVFSRVGADNGSFAKVHHRMPMGSQEKAAEDGQFLKWASAHKYDEYLVEYKLDGASLELQYDSGVLVRAVTRGDGTIGDDITQNARKMGGVLPELFGRDGERIAFTGAVRGEVIMRHSVHDSLYADKANCRNAANGLMKRKDGSGSENLNLIVYDALATDGEGNPADNPFSDEVGKIEWLASCGFDVVHLEVLPDADSVIAYRARVSEMRSSLEFDIDGLVVKERRIDFEDARRTRPDRQIAFKFGLEEAVTVLRDVEWSESGSTYTPVGIFDGVQLNGTTVQRASLANPDTMRRLGVKIGSRVVVVKRGEIIPKIEGVVGSSDGCREIVFPSVCSSCGAPLVDAGTRLFCPNQGCPKRVLHRLQKWISVVDIRDFGDTLIRSLFRDGVVKSVSDIYSLSVEKLTPYFLDENSVGKKDSLGARKVFDSIQAHRKMSLPAFVAGFDIEGVGETVVGKLVDAGFPTLDSLLSASPDDFSAVHGFAEIMANAVVEGLSENRAEMESLVSSGTIEISGSLGAPLPLSGKSFCFTGELRSMKRAEAEALVKAAGGSCKSSVTKDLSYLVTNDKESGSSKNAKAAKYGVSVIDEDEFMSLVKPSC</sequence>
<dbReference type="Gene3D" id="3.40.50.10190">
    <property type="entry name" value="BRCT domain"/>
    <property type="match status" value="1"/>
</dbReference>
<feature type="binding site" evidence="11">
    <location>
        <begin position="77"/>
        <end position="78"/>
    </location>
    <ligand>
        <name>NAD(+)</name>
        <dbReference type="ChEBI" id="CHEBI:57540"/>
    </ligand>
</feature>
<dbReference type="InterPro" id="IPR004150">
    <property type="entry name" value="NAD_DNA_ligase_OB"/>
</dbReference>
<keyword evidence="3 11" id="KW-0235">DNA replication</keyword>
<dbReference type="PROSITE" id="PS01055">
    <property type="entry name" value="DNA_LIGASE_N1"/>
    <property type="match status" value="1"/>
</dbReference>
<accession>H7ENX1</accession>
<dbReference type="OrthoDB" id="9759736at2"/>
<feature type="binding site" evidence="11">
    <location>
        <position position="165"/>
    </location>
    <ligand>
        <name>NAD(+)</name>
        <dbReference type="ChEBI" id="CHEBI:57540"/>
    </ligand>
</feature>
<dbReference type="GO" id="GO:0006260">
    <property type="term" value="P:DNA replication"/>
    <property type="evidence" value="ECO:0007669"/>
    <property type="project" value="UniProtKB-KW"/>
</dbReference>
<dbReference type="PROSITE" id="PS50172">
    <property type="entry name" value="BRCT"/>
    <property type="match status" value="1"/>
</dbReference>
<dbReference type="NCBIfam" id="NF005932">
    <property type="entry name" value="PRK07956.1"/>
    <property type="match status" value="1"/>
</dbReference>
<comment type="catalytic activity">
    <reaction evidence="10 11">
        <text>NAD(+) + (deoxyribonucleotide)n-3'-hydroxyl + 5'-phospho-(deoxyribonucleotide)m = (deoxyribonucleotide)n+m + AMP + beta-nicotinamide D-nucleotide.</text>
        <dbReference type="EC" id="6.5.1.2"/>
    </reaction>
</comment>
<dbReference type="InterPro" id="IPR013839">
    <property type="entry name" value="DNAligase_adenylation"/>
</dbReference>
<evidence type="ECO:0000256" key="5">
    <source>
        <dbReference type="ARBA" id="ARBA00022763"/>
    </source>
</evidence>
<dbReference type="SMART" id="SM00532">
    <property type="entry name" value="LIGANc"/>
    <property type="match status" value="1"/>
</dbReference>
<keyword evidence="11" id="KW-0464">Manganese</keyword>
<feature type="active site" description="N6-AMP-lysine intermediate" evidence="11">
    <location>
        <position position="104"/>
    </location>
</feature>
<dbReference type="Gene3D" id="3.30.470.30">
    <property type="entry name" value="DNA ligase/mRNA capping enzyme"/>
    <property type="match status" value="1"/>
</dbReference>
<dbReference type="Pfam" id="PF00533">
    <property type="entry name" value="BRCT"/>
    <property type="match status" value="1"/>
</dbReference>
<dbReference type="EC" id="6.5.1.2" evidence="11"/>
<dbReference type="Proteomes" id="UP000003571">
    <property type="component" value="Unassembled WGS sequence"/>
</dbReference>
<feature type="binding site" evidence="11">
    <location>
        <position position="102"/>
    </location>
    <ligand>
        <name>NAD(+)</name>
        <dbReference type="ChEBI" id="CHEBI:57540"/>
    </ligand>
</feature>
<keyword evidence="5 11" id="KW-0227">DNA damage</keyword>
<dbReference type="InterPro" id="IPR036420">
    <property type="entry name" value="BRCT_dom_sf"/>
</dbReference>
<reference evidence="13 14" key="1">
    <citation type="submission" date="2011-09" db="EMBL/GenBank/DDBJ databases">
        <title>The draft genome of Treponema saccharophilum DSM 2985.</title>
        <authorList>
            <consortium name="US DOE Joint Genome Institute (JGI-PGF)"/>
            <person name="Lucas S."/>
            <person name="Copeland A."/>
            <person name="Lapidus A."/>
            <person name="Glavina del Rio T."/>
            <person name="Dalin E."/>
            <person name="Tice H."/>
            <person name="Bruce D."/>
            <person name="Goodwin L."/>
            <person name="Pitluck S."/>
            <person name="Peters L."/>
            <person name="Kyrpides N."/>
            <person name="Mavromatis K."/>
            <person name="Ivanova N."/>
            <person name="Markowitz V."/>
            <person name="Cheng J.-F."/>
            <person name="Hugenholtz P."/>
            <person name="Woyke T."/>
            <person name="Wu D."/>
            <person name="Gronow S."/>
            <person name="Wellnitz S."/>
            <person name="Brambilla E."/>
            <person name="Klenk H.-P."/>
            <person name="Eisen J.A."/>
        </authorList>
    </citation>
    <scope>NUCLEOTIDE SEQUENCE [LARGE SCALE GENOMIC DNA]</scope>
    <source>
        <strain evidence="13 14">DSM 2985</strain>
    </source>
</reference>
<comment type="similarity">
    <text evidence="11">Belongs to the NAD-dependent DNA ligase family. LigA subfamily.</text>
</comment>
<comment type="caution">
    <text evidence="13">The sequence shown here is derived from an EMBL/GenBank/DDBJ whole genome shotgun (WGS) entry which is preliminary data.</text>
</comment>
<evidence type="ECO:0000256" key="2">
    <source>
        <dbReference type="ARBA" id="ARBA00022598"/>
    </source>
</evidence>
<dbReference type="CDD" id="cd17748">
    <property type="entry name" value="BRCT_DNA_ligase_like"/>
    <property type="match status" value="1"/>
</dbReference>
<dbReference type="PIRSF" id="PIRSF001604">
    <property type="entry name" value="LigA"/>
    <property type="match status" value="1"/>
</dbReference>